<feature type="transmembrane region" description="Helical" evidence="1">
    <location>
        <begin position="158"/>
        <end position="177"/>
    </location>
</feature>
<evidence type="ECO:0000256" key="1">
    <source>
        <dbReference type="SAM" id="Phobius"/>
    </source>
</evidence>
<feature type="transmembrane region" description="Helical" evidence="1">
    <location>
        <begin position="214"/>
        <end position="233"/>
    </location>
</feature>
<feature type="transmembrane region" description="Helical" evidence="1">
    <location>
        <begin position="7"/>
        <end position="30"/>
    </location>
</feature>
<keyword evidence="1" id="KW-0812">Transmembrane</keyword>
<keyword evidence="1" id="KW-1133">Transmembrane helix</keyword>
<reference evidence="2 3" key="1">
    <citation type="journal article" date="2011" name="J. Bacteriol.">
        <title>Complete genome sequence of 'Vulcanisaeta moutnovskia' strain 768-28, a novel member of the hyperthermophilic crenarchaeal genus vulcanisaeta.</title>
        <authorList>
            <person name="Gumerov V.M."/>
            <person name="Mardanov A.V."/>
            <person name="Beletsky A.V."/>
            <person name="Prokofeva M.I."/>
            <person name="Bonch-Osmolovskaya E.A."/>
            <person name="Ravin N.V."/>
            <person name="Skryabin K.G."/>
        </authorList>
    </citation>
    <scope>NUCLEOTIDE SEQUENCE [LARGE SCALE GENOMIC DNA]</scope>
    <source>
        <strain evidence="2 3">768-28</strain>
    </source>
</reference>
<dbReference type="GeneID" id="10288474"/>
<feature type="transmembrane region" description="Helical" evidence="1">
    <location>
        <begin position="240"/>
        <end position="265"/>
    </location>
</feature>
<dbReference type="RefSeq" id="WP_013604194.1">
    <property type="nucleotide sequence ID" value="NC_015151.1"/>
</dbReference>
<dbReference type="STRING" id="985053.VMUT_0822"/>
<evidence type="ECO:0000313" key="3">
    <source>
        <dbReference type="Proteomes" id="UP000007485"/>
    </source>
</evidence>
<feature type="transmembrane region" description="Helical" evidence="1">
    <location>
        <begin position="134"/>
        <end position="152"/>
    </location>
</feature>
<dbReference type="OrthoDB" id="44002at2157"/>
<dbReference type="HOGENOM" id="CLU_449524_0_0_2"/>
<dbReference type="InterPro" id="IPR018650">
    <property type="entry name" value="STSV1_Orf64"/>
</dbReference>
<protein>
    <submittedName>
        <fullName evidence="2">Membrane protein</fullName>
    </submittedName>
</protein>
<feature type="transmembrane region" description="Helical" evidence="1">
    <location>
        <begin position="385"/>
        <end position="405"/>
    </location>
</feature>
<dbReference type="Proteomes" id="UP000007485">
    <property type="component" value="Chromosome"/>
</dbReference>
<dbReference type="eggNOG" id="arCOG03812">
    <property type="taxonomic scope" value="Archaea"/>
</dbReference>
<feature type="transmembrane region" description="Helical" evidence="1">
    <location>
        <begin position="104"/>
        <end position="122"/>
    </location>
</feature>
<dbReference type="AlphaFoldDB" id="F0QWI4"/>
<feature type="transmembrane region" description="Helical" evidence="1">
    <location>
        <begin position="42"/>
        <end position="60"/>
    </location>
</feature>
<feature type="transmembrane region" description="Helical" evidence="1">
    <location>
        <begin position="346"/>
        <end position="365"/>
    </location>
</feature>
<feature type="transmembrane region" description="Helical" evidence="1">
    <location>
        <begin position="417"/>
        <end position="435"/>
    </location>
</feature>
<keyword evidence="3" id="KW-1185">Reference proteome</keyword>
<proteinExistence type="predicted"/>
<organism evidence="2 3">
    <name type="scientific">Vulcanisaeta moutnovskia (strain 768-28)</name>
    <dbReference type="NCBI Taxonomy" id="985053"/>
    <lineage>
        <taxon>Archaea</taxon>
        <taxon>Thermoproteota</taxon>
        <taxon>Thermoprotei</taxon>
        <taxon>Thermoproteales</taxon>
        <taxon>Thermoproteaceae</taxon>
        <taxon>Vulcanisaeta</taxon>
    </lineage>
</organism>
<dbReference type="EMBL" id="CP002529">
    <property type="protein sequence ID" value="ADY01032.1"/>
    <property type="molecule type" value="Genomic_DNA"/>
</dbReference>
<feature type="transmembrane region" description="Helical" evidence="1">
    <location>
        <begin position="189"/>
        <end position="208"/>
    </location>
</feature>
<feature type="transmembrane region" description="Helical" evidence="1">
    <location>
        <begin position="72"/>
        <end position="92"/>
    </location>
</feature>
<feature type="transmembrane region" description="Helical" evidence="1">
    <location>
        <begin position="271"/>
        <end position="290"/>
    </location>
</feature>
<sequence>MKLNNKIYSLMSTLLIIPFYLVWILGYLNAISLGLYLILEKIFSVTFIIGLTIALGPIIYKITKLIHKDGYFLVVILIMTIFMALGSSLSYIKYLTYNAYAWDLGIFEQALFSVAFYHRLFYYTVELYVNPSGSFLGTHYSPILFSLVPIYYLSPHVLTLLVLQAILLYIPVIPLYIMSTHLTHDRSIAFITSLMYLISPGIASPLYYDFHVEVFIPLLYITTVLLILMRRWVLAISLMVLFLMIIEYTPIIALTMIIPIIYILIKNRELGKHVIHITLLVAMIILYMIITPKVMGILNPYKSSLAVYNPSTIAGYSGNPINFMQYAIKYWVFVKQEILTNIQQKIMYYAILGAPLFPSLLSPLWLLPAVPYTAFSFLSTYPAYYMLDLQYTMYVIPQLFVAYIMSIKHTKQYIKHVLITSLIIGIILFALYNPLSPAASQNLYVFIKYLSSTRVKALNLLVRLIPNNASVLTIDSVFPHLANRINAYVFPMSMPNYNEYVLNINATYILMTIDSRGSEAGLLKAEVQGYGMLAAVNGTYLFKKGYDGEPIMYDPLTNYVIPASEFLLWPGTHAKTFNKIQGAIYYWPEDYSGTFWIGPFYLTLLPGTYNVTAYFTVTKPCNGTIGILQASNIAGSQIYASTPILCSYFKEPNEWTGVALTLIVNSTSEDPIMLRCINMTGITGVYFSGVVINQIS</sequence>
<gene>
    <name evidence="2" type="ordered locus">VMUT_0822</name>
</gene>
<evidence type="ECO:0000313" key="2">
    <source>
        <dbReference type="EMBL" id="ADY01032.1"/>
    </source>
</evidence>
<dbReference type="KEGG" id="vmo:VMUT_0822"/>
<dbReference type="Pfam" id="PF09852">
    <property type="entry name" value="DUF2079"/>
    <property type="match status" value="1"/>
</dbReference>
<accession>F0QWI4</accession>
<name>F0QWI4_VULM7</name>
<keyword evidence="1" id="KW-0472">Membrane</keyword>